<evidence type="ECO:0000313" key="4">
    <source>
        <dbReference type="EMBL" id="MPN15345.1"/>
    </source>
</evidence>
<reference evidence="4" key="1">
    <citation type="submission" date="2019-08" db="EMBL/GenBank/DDBJ databases">
        <authorList>
            <person name="Kucharzyk K."/>
            <person name="Murdoch R.W."/>
            <person name="Higgins S."/>
            <person name="Loffler F."/>
        </authorList>
    </citation>
    <scope>NUCLEOTIDE SEQUENCE</scope>
</reference>
<proteinExistence type="predicted"/>
<accession>A0A645FLR4</accession>
<keyword evidence="2" id="KW-0129">CBS domain</keyword>
<dbReference type="SUPFAM" id="SSF56176">
    <property type="entry name" value="FAD-binding/transporter-associated domain-like"/>
    <property type="match status" value="1"/>
</dbReference>
<name>A0A645FLR4_9ZZZZ</name>
<feature type="domain" description="Transporter-associated" evidence="3">
    <location>
        <begin position="24"/>
        <end position="101"/>
    </location>
</feature>
<dbReference type="InterPro" id="IPR036318">
    <property type="entry name" value="FAD-bd_PCMH-like_sf"/>
</dbReference>
<evidence type="ECO:0000256" key="1">
    <source>
        <dbReference type="ARBA" id="ARBA00022737"/>
    </source>
</evidence>
<dbReference type="Gene3D" id="3.30.465.10">
    <property type="match status" value="1"/>
</dbReference>
<dbReference type="InterPro" id="IPR016169">
    <property type="entry name" value="FAD-bd_PCMH_sub2"/>
</dbReference>
<gene>
    <name evidence="4" type="ORF">SDC9_162676</name>
</gene>
<comment type="caution">
    <text evidence="4">The sequence shown here is derived from an EMBL/GenBank/DDBJ whole genome shotgun (WGS) entry which is preliminary data.</text>
</comment>
<evidence type="ECO:0000256" key="2">
    <source>
        <dbReference type="ARBA" id="ARBA00023122"/>
    </source>
</evidence>
<dbReference type="PANTHER" id="PTHR22777:SF17">
    <property type="entry name" value="UPF0053 PROTEIN SLL0260"/>
    <property type="match status" value="1"/>
</dbReference>
<protein>
    <recommendedName>
        <fullName evidence="3">Transporter-associated domain-containing protein</fullName>
    </recommendedName>
</protein>
<dbReference type="InterPro" id="IPR005170">
    <property type="entry name" value="Transptr-assoc_dom"/>
</dbReference>
<organism evidence="4">
    <name type="scientific">bioreactor metagenome</name>
    <dbReference type="NCBI Taxonomy" id="1076179"/>
    <lineage>
        <taxon>unclassified sequences</taxon>
        <taxon>metagenomes</taxon>
        <taxon>ecological metagenomes</taxon>
    </lineage>
</organism>
<sequence length="101" mass="11508">MEDLLEEIVGNIFDEYDEMHMSITKIDPNTYMIDGLLSIDEINEAFHLNLPTDNADTIGGFVVNLLGAMPNDNEIVEYENITFKIEKAEDKRIKTLKITIS</sequence>
<dbReference type="GO" id="GO:0005886">
    <property type="term" value="C:plasma membrane"/>
    <property type="evidence" value="ECO:0007669"/>
    <property type="project" value="TreeGrafter"/>
</dbReference>
<keyword evidence="1" id="KW-0677">Repeat</keyword>
<dbReference type="SMART" id="SM01091">
    <property type="entry name" value="CorC_HlyC"/>
    <property type="match status" value="1"/>
</dbReference>
<evidence type="ECO:0000259" key="3">
    <source>
        <dbReference type="SMART" id="SM01091"/>
    </source>
</evidence>
<dbReference type="EMBL" id="VSSQ01062092">
    <property type="protein sequence ID" value="MPN15345.1"/>
    <property type="molecule type" value="Genomic_DNA"/>
</dbReference>
<dbReference type="Pfam" id="PF03471">
    <property type="entry name" value="CorC_HlyC"/>
    <property type="match status" value="1"/>
</dbReference>
<dbReference type="AlphaFoldDB" id="A0A645FLR4"/>
<dbReference type="PANTHER" id="PTHR22777">
    <property type="entry name" value="HEMOLYSIN-RELATED"/>
    <property type="match status" value="1"/>
</dbReference>
<dbReference type="GO" id="GO:0050660">
    <property type="term" value="F:flavin adenine dinucleotide binding"/>
    <property type="evidence" value="ECO:0007669"/>
    <property type="project" value="InterPro"/>
</dbReference>